<protein>
    <recommendedName>
        <fullName evidence="3">DNA transposition protein</fullName>
    </recommendedName>
</protein>
<proteinExistence type="predicted"/>
<dbReference type="Proteomes" id="UP000182944">
    <property type="component" value="Unassembled WGS sequence"/>
</dbReference>
<gene>
    <name evidence="1" type="ORF">SAMN05444276_101674</name>
</gene>
<evidence type="ECO:0000313" key="2">
    <source>
        <dbReference type="Proteomes" id="UP000182944"/>
    </source>
</evidence>
<dbReference type="EMBL" id="FNNA01000001">
    <property type="protein sequence ID" value="SDW32763.1"/>
    <property type="molecule type" value="Genomic_DNA"/>
</dbReference>
<name>A0A1H2SM61_9RHOB</name>
<evidence type="ECO:0000313" key="1">
    <source>
        <dbReference type="EMBL" id="SDW32763.1"/>
    </source>
</evidence>
<dbReference type="AlphaFoldDB" id="A0A1H2SM61"/>
<sequence>MAKRDRLTPDLFRDWQPPEVAARLEGPLPQGGTLRSRISRAVSQALAASAMPRDRIAAEMSDYLGEDISKHMLDAYASQAREGHTITLERFIALVEVTGQTGLLGFVADAFGLVVVPAKYAELIELHFIDEQQAELERRRQALALRWKGKR</sequence>
<evidence type="ECO:0008006" key="3">
    <source>
        <dbReference type="Google" id="ProtNLM"/>
    </source>
</evidence>
<accession>A0A1H2SM61</accession>
<dbReference type="STRING" id="1545044.SAMN05444276_101674"/>
<dbReference type="OrthoDB" id="8450901at2"/>
<dbReference type="RefSeq" id="WP_036730668.1">
    <property type="nucleotide sequence ID" value="NZ_FNNA01000001.1"/>
</dbReference>
<keyword evidence="2" id="KW-1185">Reference proteome</keyword>
<organism evidence="1 2">
    <name type="scientific">Paracoccus sanguinis</name>
    <dbReference type="NCBI Taxonomy" id="1545044"/>
    <lineage>
        <taxon>Bacteria</taxon>
        <taxon>Pseudomonadati</taxon>
        <taxon>Pseudomonadota</taxon>
        <taxon>Alphaproteobacteria</taxon>
        <taxon>Rhodobacterales</taxon>
        <taxon>Paracoccaceae</taxon>
        <taxon>Paracoccus</taxon>
    </lineage>
</organism>
<reference evidence="2" key="1">
    <citation type="submission" date="2016-10" db="EMBL/GenBank/DDBJ databases">
        <authorList>
            <person name="Varghese N."/>
            <person name="Submissions S."/>
        </authorList>
    </citation>
    <scope>NUCLEOTIDE SEQUENCE [LARGE SCALE GENOMIC DNA]</scope>
    <source>
        <strain evidence="2">DSM 29303</strain>
    </source>
</reference>